<organism evidence="2 3">
    <name type="scientific">Longimycelium tulufanense</name>
    <dbReference type="NCBI Taxonomy" id="907463"/>
    <lineage>
        <taxon>Bacteria</taxon>
        <taxon>Bacillati</taxon>
        <taxon>Actinomycetota</taxon>
        <taxon>Actinomycetes</taxon>
        <taxon>Pseudonocardiales</taxon>
        <taxon>Pseudonocardiaceae</taxon>
        <taxon>Longimycelium</taxon>
    </lineage>
</organism>
<sequence>MGTRGPVPKRSDQRVRRNKEDVPVDRVTAIGRVEQPPLDLDDPHPLVVDFYDSLRDSAQARYYEPSDWQYARLVLWTVDRYLKSRRPSAQLYAAITSSLTDLLVSEGARRRVRLEVEREQATGGQLADVAALFRERLAQ</sequence>
<gene>
    <name evidence="2" type="ORF">GCM10012275_39100</name>
</gene>
<dbReference type="Pfam" id="PF25673">
    <property type="entry name" value="Terminase_7"/>
    <property type="match status" value="1"/>
</dbReference>
<evidence type="ECO:0000313" key="2">
    <source>
        <dbReference type="EMBL" id="GGM64674.1"/>
    </source>
</evidence>
<name>A0A8J3CGR3_9PSEU</name>
<evidence type="ECO:0008006" key="4">
    <source>
        <dbReference type="Google" id="ProtNLM"/>
    </source>
</evidence>
<evidence type="ECO:0000256" key="1">
    <source>
        <dbReference type="SAM" id="MobiDB-lite"/>
    </source>
</evidence>
<dbReference type="Proteomes" id="UP000637578">
    <property type="component" value="Unassembled WGS sequence"/>
</dbReference>
<dbReference type="InterPro" id="IPR057972">
    <property type="entry name" value="Terminase_7"/>
</dbReference>
<dbReference type="EMBL" id="BMMK01000019">
    <property type="protein sequence ID" value="GGM64674.1"/>
    <property type="molecule type" value="Genomic_DNA"/>
</dbReference>
<feature type="region of interest" description="Disordered" evidence="1">
    <location>
        <begin position="1"/>
        <end position="21"/>
    </location>
</feature>
<evidence type="ECO:0000313" key="3">
    <source>
        <dbReference type="Proteomes" id="UP000637578"/>
    </source>
</evidence>
<feature type="compositionally biased region" description="Basic and acidic residues" evidence="1">
    <location>
        <begin position="9"/>
        <end position="21"/>
    </location>
</feature>
<reference evidence="2" key="1">
    <citation type="journal article" date="2014" name="Int. J. Syst. Evol. Microbiol.">
        <title>Complete genome sequence of Corynebacterium casei LMG S-19264T (=DSM 44701T), isolated from a smear-ripened cheese.</title>
        <authorList>
            <consortium name="US DOE Joint Genome Institute (JGI-PGF)"/>
            <person name="Walter F."/>
            <person name="Albersmeier A."/>
            <person name="Kalinowski J."/>
            <person name="Ruckert C."/>
        </authorList>
    </citation>
    <scope>NUCLEOTIDE SEQUENCE</scope>
    <source>
        <strain evidence="2">CGMCC 4.5737</strain>
    </source>
</reference>
<proteinExistence type="predicted"/>
<protein>
    <recommendedName>
        <fullName evidence="4">Terminase small subunit</fullName>
    </recommendedName>
</protein>
<accession>A0A8J3CGR3</accession>
<comment type="caution">
    <text evidence="2">The sequence shown here is derived from an EMBL/GenBank/DDBJ whole genome shotgun (WGS) entry which is preliminary data.</text>
</comment>
<dbReference type="AlphaFoldDB" id="A0A8J3CGR3"/>
<reference evidence="2" key="2">
    <citation type="submission" date="2020-09" db="EMBL/GenBank/DDBJ databases">
        <authorList>
            <person name="Sun Q."/>
            <person name="Zhou Y."/>
        </authorList>
    </citation>
    <scope>NUCLEOTIDE SEQUENCE</scope>
    <source>
        <strain evidence="2">CGMCC 4.5737</strain>
    </source>
</reference>
<keyword evidence="3" id="KW-1185">Reference proteome</keyword>